<accession>A0A8S3YTU5</accession>
<comment type="caution">
    <text evidence="10">The sequence shown here is derived from an EMBL/GenBank/DDBJ whole genome shotgun (WGS) entry which is preliminary data.</text>
</comment>
<feature type="transmembrane region" description="Helical" evidence="8">
    <location>
        <begin position="197"/>
        <end position="222"/>
    </location>
</feature>
<feature type="transmembrane region" description="Helical" evidence="8">
    <location>
        <begin position="83"/>
        <end position="106"/>
    </location>
</feature>
<dbReference type="SUPFAM" id="SSF81321">
    <property type="entry name" value="Family A G protein-coupled receptor-like"/>
    <property type="match status" value="1"/>
</dbReference>
<evidence type="ECO:0000256" key="6">
    <source>
        <dbReference type="ARBA" id="ARBA00023170"/>
    </source>
</evidence>
<feature type="domain" description="G-protein coupled receptors family 1 profile" evidence="9">
    <location>
        <begin position="1"/>
        <end position="257"/>
    </location>
</feature>
<dbReference type="Proteomes" id="UP000678393">
    <property type="component" value="Unassembled WGS sequence"/>
</dbReference>
<protein>
    <recommendedName>
        <fullName evidence="9">G-protein coupled receptors family 1 profile domain-containing protein</fullName>
    </recommendedName>
</protein>
<dbReference type="OrthoDB" id="6126039at2759"/>
<dbReference type="PROSITE" id="PS00237">
    <property type="entry name" value="G_PROTEIN_RECEP_F1_1"/>
    <property type="match status" value="1"/>
</dbReference>
<comment type="subcellular location">
    <subcellularLocation>
        <location evidence="1">Membrane</location>
        <topology evidence="1">Multi-pass membrane protein</topology>
    </subcellularLocation>
</comment>
<evidence type="ECO:0000313" key="10">
    <source>
        <dbReference type="EMBL" id="CAG5120423.1"/>
    </source>
</evidence>
<keyword evidence="6" id="KW-0675">Receptor</keyword>
<evidence type="ECO:0000256" key="4">
    <source>
        <dbReference type="ARBA" id="ARBA00023040"/>
    </source>
</evidence>
<dbReference type="EMBL" id="CAJHNH020000891">
    <property type="protein sequence ID" value="CAG5120423.1"/>
    <property type="molecule type" value="Genomic_DNA"/>
</dbReference>
<feature type="transmembrane region" description="Helical" evidence="8">
    <location>
        <begin position="35"/>
        <end position="63"/>
    </location>
</feature>
<feature type="transmembrane region" description="Helical" evidence="8">
    <location>
        <begin position="145"/>
        <end position="166"/>
    </location>
</feature>
<evidence type="ECO:0000256" key="2">
    <source>
        <dbReference type="ARBA" id="ARBA00022692"/>
    </source>
</evidence>
<dbReference type="GO" id="GO:0004930">
    <property type="term" value="F:G protein-coupled receptor activity"/>
    <property type="evidence" value="ECO:0007669"/>
    <property type="project" value="UniProtKB-KW"/>
</dbReference>
<evidence type="ECO:0000256" key="8">
    <source>
        <dbReference type="SAM" id="Phobius"/>
    </source>
</evidence>
<keyword evidence="4" id="KW-0297">G-protein coupled receptor</keyword>
<dbReference type="Gene3D" id="1.20.1070.10">
    <property type="entry name" value="Rhodopsin 7-helix transmembrane proteins"/>
    <property type="match status" value="1"/>
</dbReference>
<evidence type="ECO:0000256" key="3">
    <source>
        <dbReference type="ARBA" id="ARBA00022989"/>
    </source>
</evidence>
<evidence type="ECO:0000313" key="11">
    <source>
        <dbReference type="Proteomes" id="UP000678393"/>
    </source>
</evidence>
<keyword evidence="3 8" id="KW-1133">Transmembrane helix</keyword>
<evidence type="ECO:0000256" key="7">
    <source>
        <dbReference type="ARBA" id="ARBA00023224"/>
    </source>
</evidence>
<reference evidence="10" key="1">
    <citation type="submission" date="2021-04" db="EMBL/GenBank/DDBJ databases">
        <authorList>
            <consortium name="Molecular Ecology Group"/>
        </authorList>
    </citation>
    <scope>NUCLEOTIDE SEQUENCE</scope>
</reference>
<dbReference type="PROSITE" id="PS50262">
    <property type="entry name" value="G_PROTEIN_RECEP_F1_2"/>
    <property type="match status" value="1"/>
</dbReference>
<evidence type="ECO:0000256" key="5">
    <source>
        <dbReference type="ARBA" id="ARBA00023136"/>
    </source>
</evidence>
<dbReference type="AlphaFoldDB" id="A0A8S3YTU5"/>
<keyword evidence="11" id="KW-1185">Reference proteome</keyword>
<keyword evidence="7" id="KW-0807">Transducer</keyword>
<evidence type="ECO:0000256" key="1">
    <source>
        <dbReference type="ARBA" id="ARBA00004141"/>
    </source>
</evidence>
<dbReference type="PANTHER" id="PTHR24243:SF233">
    <property type="entry name" value="THYROTROPIN-RELEASING HORMONE RECEPTOR"/>
    <property type="match status" value="1"/>
</dbReference>
<proteinExistence type="predicted"/>
<gene>
    <name evidence="10" type="ORF">CUNI_LOCUS5981</name>
</gene>
<evidence type="ECO:0000259" key="9">
    <source>
        <dbReference type="PROSITE" id="PS50262"/>
    </source>
</evidence>
<organism evidence="10 11">
    <name type="scientific">Candidula unifasciata</name>
    <dbReference type="NCBI Taxonomy" id="100452"/>
    <lineage>
        <taxon>Eukaryota</taxon>
        <taxon>Metazoa</taxon>
        <taxon>Spiralia</taxon>
        <taxon>Lophotrochozoa</taxon>
        <taxon>Mollusca</taxon>
        <taxon>Gastropoda</taxon>
        <taxon>Heterobranchia</taxon>
        <taxon>Euthyneura</taxon>
        <taxon>Panpulmonata</taxon>
        <taxon>Eupulmonata</taxon>
        <taxon>Stylommatophora</taxon>
        <taxon>Helicina</taxon>
        <taxon>Helicoidea</taxon>
        <taxon>Geomitridae</taxon>
        <taxon>Candidula</taxon>
    </lineage>
</organism>
<keyword evidence="5 8" id="KW-0472">Membrane</keyword>
<feature type="transmembrane region" description="Helical" evidence="8">
    <location>
        <begin position="234"/>
        <end position="258"/>
    </location>
</feature>
<keyword evidence="2 8" id="KW-0812">Transmembrane</keyword>
<name>A0A8S3YTU5_9EUPU</name>
<dbReference type="InterPro" id="IPR000276">
    <property type="entry name" value="GPCR_Rhodpsn"/>
</dbReference>
<sequence length="297" mass="34133">MTAISIWDLIKCIAAAMQRMSGPISVFSEADAESWTNICIVAFNYLICFSTYVTSVLAAYVAVERCLCVCIPFKVKWLLTPKVTFSVCLFISLFIFGWFAVLFGVYDIVWVMNETYNKSVAIYQNNAFYYANQGPLFEYYNLSGILWPLVSFAVIVVCTTVIAYKLQESSKFRSGRAEVKVETANQLSNRDRQVIKMLMVIIGVYVVGLSPRIGLYLAKYLIYDFYFLRRYHNIFMFVSYVLWIFDLSNGAVNFFVFYSMSTSFKTTFLNMFRNTKLAKTITHKSSEHKSSTSQTSF</sequence>
<dbReference type="Pfam" id="PF00001">
    <property type="entry name" value="7tm_1"/>
    <property type="match status" value="1"/>
</dbReference>
<dbReference type="PANTHER" id="PTHR24243">
    <property type="entry name" value="G-PROTEIN COUPLED RECEPTOR"/>
    <property type="match status" value="1"/>
</dbReference>
<dbReference type="GO" id="GO:0005886">
    <property type="term" value="C:plasma membrane"/>
    <property type="evidence" value="ECO:0007669"/>
    <property type="project" value="TreeGrafter"/>
</dbReference>
<dbReference type="InterPro" id="IPR017452">
    <property type="entry name" value="GPCR_Rhodpsn_7TM"/>
</dbReference>